<proteinExistence type="predicted"/>
<dbReference type="Gene3D" id="3.40.50.300">
    <property type="entry name" value="P-loop containing nucleotide triphosphate hydrolases"/>
    <property type="match status" value="1"/>
</dbReference>
<organism evidence="1 2">
    <name type="scientific">Caenorhabditis briggsae</name>
    <dbReference type="NCBI Taxonomy" id="6238"/>
    <lineage>
        <taxon>Eukaryota</taxon>
        <taxon>Metazoa</taxon>
        <taxon>Ecdysozoa</taxon>
        <taxon>Nematoda</taxon>
        <taxon>Chromadorea</taxon>
        <taxon>Rhabditida</taxon>
        <taxon>Rhabditina</taxon>
        <taxon>Rhabditomorpha</taxon>
        <taxon>Rhabditoidea</taxon>
        <taxon>Rhabditidae</taxon>
        <taxon>Peloderinae</taxon>
        <taxon>Caenorhabditis</taxon>
    </lineage>
</organism>
<dbReference type="SUPFAM" id="SSF52540">
    <property type="entry name" value="P-loop containing nucleoside triphosphate hydrolases"/>
    <property type="match status" value="1"/>
</dbReference>
<dbReference type="EMBL" id="CP090893">
    <property type="protein sequence ID" value="ULU02399.1"/>
    <property type="molecule type" value="Genomic_DNA"/>
</dbReference>
<evidence type="ECO:0000313" key="1">
    <source>
        <dbReference type="EMBL" id="ULU02399.1"/>
    </source>
</evidence>
<protein>
    <submittedName>
        <fullName evidence="1">Uncharacterized protein</fullName>
    </submittedName>
</protein>
<dbReference type="AlphaFoldDB" id="A0AAE9IRA4"/>
<accession>A0AAE9IRA4</accession>
<dbReference type="InterPro" id="IPR027417">
    <property type="entry name" value="P-loop_NTPase"/>
</dbReference>
<gene>
    <name evidence="1" type="ORF">L3Y34_002169</name>
</gene>
<sequence>MLSNFLSIYIFHATSDPLEPNIVNNHPDWKEIRKILTKEGTFAVRRYDVASAWDLLISSEKQYNETSIGNVLLAGMAQAAAEANRGKVRIHDAGHYDEVYDKCEDQPHTLSRAQSNCYATAIGKPLSPEQIQICSIFLDSTVTFRYAEACFGSGKTLTAVASGVTYVSDNPNVRVAFLAETNAAVNAVVDAAKLGTFFNSRNHHQIAKGLRDHPYDHRIVMNHVFVNELQNTNPNMAYGPSRTNLRSMYS</sequence>
<dbReference type="Proteomes" id="UP000827892">
    <property type="component" value="Chromosome III"/>
</dbReference>
<name>A0AAE9IRA4_CAEBR</name>
<evidence type="ECO:0000313" key="2">
    <source>
        <dbReference type="Proteomes" id="UP000827892"/>
    </source>
</evidence>
<reference evidence="1 2" key="1">
    <citation type="submission" date="2022-05" db="EMBL/GenBank/DDBJ databases">
        <title>Chromosome-level reference genomes for two strains of Caenorhabditis briggsae: an improved platform for comparative genomics.</title>
        <authorList>
            <person name="Stevens L."/>
            <person name="Andersen E.C."/>
        </authorList>
    </citation>
    <scope>NUCLEOTIDE SEQUENCE [LARGE SCALE GENOMIC DNA]</scope>
    <source>
        <strain evidence="1">QX1410_ONT</strain>
        <tissue evidence="1">Whole-organism</tissue>
    </source>
</reference>